<gene>
    <name evidence="6" type="ORF">SDC9_185910</name>
</gene>
<dbReference type="AlphaFoldDB" id="A0A645HIE8"/>
<comment type="caution">
    <text evidence="6">The sequence shown here is derived from an EMBL/GenBank/DDBJ whole genome shotgun (WGS) entry which is preliminary data.</text>
</comment>
<sequence>MQLTDGQVGAEFRLEQKEMRKALSKAVKALLPQQRQLLQKIFFEERTMAEIAREEGVTTSAISHRLDLIYKKLKKLLLQNQ</sequence>
<keyword evidence="1" id="KW-0805">Transcription regulation</keyword>
<name>A0A645HIE8_9ZZZZ</name>
<evidence type="ECO:0000313" key="6">
    <source>
        <dbReference type="EMBL" id="MPN38386.1"/>
    </source>
</evidence>
<evidence type="ECO:0000256" key="1">
    <source>
        <dbReference type="ARBA" id="ARBA00023015"/>
    </source>
</evidence>
<reference evidence="6" key="1">
    <citation type="submission" date="2019-08" db="EMBL/GenBank/DDBJ databases">
        <authorList>
            <person name="Kucharzyk K."/>
            <person name="Murdoch R.W."/>
            <person name="Higgins S."/>
            <person name="Loffler F."/>
        </authorList>
    </citation>
    <scope>NUCLEOTIDE SEQUENCE</scope>
</reference>
<dbReference type="InterPro" id="IPR007630">
    <property type="entry name" value="RNA_pol_sigma70_r4"/>
</dbReference>
<evidence type="ECO:0000256" key="2">
    <source>
        <dbReference type="ARBA" id="ARBA00023082"/>
    </source>
</evidence>
<keyword evidence="4" id="KW-0804">Transcription</keyword>
<dbReference type="Pfam" id="PF04545">
    <property type="entry name" value="Sigma70_r4"/>
    <property type="match status" value="1"/>
</dbReference>
<feature type="domain" description="RNA polymerase sigma-70 region 4" evidence="5">
    <location>
        <begin position="28"/>
        <end position="75"/>
    </location>
</feature>
<dbReference type="GO" id="GO:0003677">
    <property type="term" value="F:DNA binding"/>
    <property type="evidence" value="ECO:0007669"/>
    <property type="project" value="UniProtKB-KW"/>
</dbReference>
<dbReference type="PANTHER" id="PTHR30385">
    <property type="entry name" value="SIGMA FACTOR F FLAGELLAR"/>
    <property type="match status" value="1"/>
</dbReference>
<dbReference type="InterPro" id="IPR036388">
    <property type="entry name" value="WH-like_DNA-bd_sf"/>
</dbReference>
<evidence type="ECO:0000256" key="4">
    <source>
        <dbReference type="ARBA" id="ARBA00023163"/>
    </source>
</evidence>
<dbReference type="InterPro" id="IPR013324">
    <property type="entry name" value="RNA_pol_sigma_r3/r4-like"/>
</dbReference>
<dbReference type="GO" id="GO:0016987">
    <property type="term" value="F:sigma factor activity"/>
    <property type="evidence" value="ECO:0007669"/>
    <property type="project" value="UniProtKB-KW"/>
</dbReference>
<dbReference type="GO" id="GO:0006352">
    <property type="term" value="P:DNA-templated transcription initiation"/>
    <property type="evidence" value="ECO:0007669"/>
    <property type="project" value="InterPro"/>
</dbReference>
<keyword evidence="3" id="KW-0238">DNA-binding</keyword>
<dbReference type="SUPFAM" id="SSF88659">
    <property type="entry name" value="Sigma3 and sigma4 domains of RNA polymerase sigma factors"/>
    <property type="match status" value="1"/>
</dbReference>
<protein>
    <recommendedName>
        <fullName evidence="5">RNA polymerase sigma-70 region 4 domain-containing protein</fullName>
    </recommendedName>
</protein>
<dbReference type="Gene3D" id="1.10.10.10">
    <property type="entry name" value="Winged helix-like DNA-binding domain superfamily/Winged helix DNA-binding domain"/>
    <property type="match status" value="1"/>
</dbReference>
<evidence type="ECO:0000256" key="3">
    <source>
        <dbReference type="ARBA" id="ARBA00023125"/>
    </source>
</evidence>
<keyword evidence="2" id="KW-0731">Sigma factor</keyword>
<accession>A0A645HIE8</accession>
<proteinExistence type="predicted"/>
<organism evidence="6">
    <name type="scientific">bioreactor metagenome</name>
    <dbReference type="NCBI Taxonomy" id="1076179"/>
    <lineage>
        <taxon>unclassified sequences</taxon>
        <taxon>metagenomes</taxon>
        <taxon>ecological metagenomes</taxon>
    </lineage>
</organism>
<evidence type="ECO:0000259" key="5">
    <source>
        <dbReference type="Pfam" id="PF04545"/>
    </source>
</evidence>
<dbReference type="EMBL" id="VSSQ01093588">
    <property type="protein sequence ID" value="MPN38386.1"/>
    <property type="molecule type" value="Genomic_DNA"/>
</dbReference>